<keyword evidence="3" id="KW-1185">Reference proteome</keyword>
<dbReference type="InterPro" id="IPR008538">
    <property type="entry name" value="Uma2"/>
</dbReference>
<gene>
    <name evidence="2" type="ORF">SAMN05421870_120113</name>
</gene>
<sequence length="193" mass="21723">MPISETDRLHSQLSRLEDQFPGFRTEIVGGTIMVSPVRPFHGRTIRLLENTFEAQLGTEWACISDVTFVFSAADELCPDIALVPRAEADRNLSAYPPDLIELAVEVVSPSSVRHDYVVKDRLYAQRGIARYLIFDPYRAECTTLWHPGPDGYRGRDVVPYGKPVELALEIGEVRIETDELPVDRETRTQPPGV</sequence>
<accession>A0A1H9WTB4</accession>
<keyword evidence="2" id="KW-0255">Endonuclease</keyword>
<dbReference type="STRING" id="943816.AN217_27245"/>
<evidence type="ECO:0000313" key="3">
    <source>
        <dbReference type="Proteomes" id="UP000182841"/>
    </source>
</evidence>
<dbReference type="Proteomes" id="UP000182841">
    <property type="component" value="Unassembled WGS sequence"/>
</dbReference>
<dbReference type="CDD" id="cd06260">
    <property type="entry name" value="DUF820-like"/>
    <property type="match status" value="1"/>
</dbReference>
<feature type="domain" description="Putative restriction endonuclease" evidence="1">
    <location>
        <begin position="12"/>
        <end position="168"/>
    </location>
</feature>
<dbReference type="InterPro" id="IPR011335">
    <property type="entry name" value="Restrct_endonuc-II-like"/>
</dbReference>
<keyword evidence="2" id="KW-0378">Hydrolase</keyword>
<dbReference type="SUPFAM" id="SSF52980">
    <property type="entry name" value="Restriction endonuclease-like"/>
    <property type="match status" value="1"/>
</dbReference>
<dbReference type="InterPro" id="IPR012296">
    <property type="entry name" value="Nuclease_put_TT1808"/>
</dbReference>
<dbReference type="EMBL" id="FOGO01000020">
    <property type="protein sequence ID" value="SES37180.1"/>
    <property type="molecule type" value="Genomic_DNA"/>
</dbReference>
<dbReference type="Pfam" id="PF05685">
    <property type="entry name" value="Uma2"/>
    <property type="match status" value="1"/>
</dbReference>
<dbReference type="PANTHER" id="PTHR35400">
    <property type="entry name" value="SLR1083 PROTEIN"/>
    <property type="match status" value="1"/>
</dbReference>
<organism evidence="2 3">
    <name type="scientific">Streptomyces qinglanensis</name>
    <dbReference type="NCBI Taxonomy" id="943816"/>
    <lineage>
        <taxon>Bacteria</taxon>
        <taxon>Bacillati</taxon>
        <taxon>Actinomycetota</taxon>
        <taxon>Actinomycetes</taxon>
        <taxon>Kitasatosporales</taxon>
        <taxon>Streptomycetaceae</taxon>
        <taxon>Streptomyces</taxon>
    </lineage>
</organism>
<protein>
    <submittedName>
        <fullName evidence="2">Putative restriction endonuclease</fullName>
    </submittedName>
</protein>
<reference evidence="3" key="1">
    <citation type="submission" date="2016-10" db="EMBL/GenBank/DDBJ databases">
        <authorList>
            <person name="Varghese N."/>
            <person name="Submissions S."/>
        </authorList>
    </citation>
    <scope>NUCLEOTIDE SEQUENCE [LARGE SCALE GENOMIC DNA]</scope>
    <source>
        <strain evidence="3">CGMCC 4.6825</strain>
    </source>
</reference>
<dbReference type="PANTHER" id="PTHR35400:SF3">
    <property type="entry name" value="SLL1072 PROTEIN"/>
    <property type="match status" value="1"/>
</dbReference>
<dbReference type="AlphaFoldDB" id="A0A1H9WTB4"/>
<dbReference type="GO" id="GO:0004519">
    <property type="term" value="F:endonuclease activity"/>
    <property type="evidence" value="ECO:0007669"/>
    <property type="project" value="UniProtKB-KW"/>
</dbReference>
<dbReference type="Gene3D" id="3.90.1570.10">
    <property type="entry name" value="tt1808, chain A"/>
    <property type="match status" value="1"/>
</dbReference>
<keyword evidence="2" id="KW-0540">Nuclease</keyword>
<dbReference type="RefSeq" id="WP_075003518.1">
    <property type="nucleotide sequence ID" value="NZ_FOGO01000020.1"/>
</dbReference>
<evidence type="ECO:0000259" key="1">
    <source>
        <dbReference type="Pfam" id="PF05685"/>
    </source>
</evidence>
<proteinExistence type="predicted"/>
<evidence type="ECO:0000313" key="2">
    <source>
        <dbReference type="EMBL" id="SES37180.1"/>
    </source>
</evidence>
<dbReference type="OrthoDB" id="9799703at2"/>
<name>A0A1H9WTB4_9ACTN</name>